<evidence type="ECO:0000313" key="1">
    <source>
        <dbReference type="EMBL" id="MCL6282639.1"/>
    </source>
</evidence>
<accession>A0ABT0PYE3</accession>
<name>A0ABT0PYE3_9RHOB</name>
<dbReference type="InterPro" id="IPR045442">
    <property type="entry name" value="DUF6505"/>
</dbReference>
<dbReference type="Proteomes" id="UP001203880">
    <property type="component" value="Unassembled WGS sequence"/>
</dbReference>
<dbReference type="EMBL" id="JAMFMB010000003">
    <property type="protein sequence ID" value="MCL6282639.1"/>
    <property type="molecule type" value="Genomic_DNA"/>
</dbReference>
<protein>
    <submittedName>
        <fullName evidence="1">DUF6505 family protein</fullName>
    </submittedName>
</protein>
<reference evidence="1" key="1">
    <citation type="submission" date="2022-05" db="EMBL/GenBank/DDBJ databases">
        <authorList>
            <person name="Park J.-S."/>
        </authorList>
    </citation>
    <scope>NUCLEOTIDE SEQUENCE</scope>
    <source>
        <strain evidence="1">2012CJ41-6</strain>
    </source>
</reference>
<keyword evidence="2" id="KW-1185">Reference proteome</keyword>
<organism evidence="1 2">
    <name type="scientific">Ruegeria spongiae</name>
    <dbReference type="NCBI Taxonomy" id="2942209"/>
    <lineage>
        <taxon>Bacteria</taxon>
        <taxon>Pseudomonadati</taxon>
        <taxon>Pseudomonadota</taxon>
        <taxon>Alphaproteobacteria</taxon>
        <taxon>Rhodobacterales</taxon>
        <taxon>Roseobacteraceae</taxon>
        <taxon>Ruegeria</taxon>
    </lineage>
</organism>
<dbReference type="Pfam" id="PF20115">
    <property type="entry name" value="DUF6505"/>
    <property type="match status" value="1"/>
</dbReference>
<gene>
    <name evidence="1" type="ORF">M3P21_03770</name>
</gene>
<dbReference type="RefSeq" id="WP_249706934.1">
    <property type="nucleotide sequence ID" value="NZ_JAMFMB010000003.1"/>
</dbReference>
<evidence type="ECO:0000313" key="2">
    <source>
        <dbReference type="Proteomes" id="UP001203880"/>
    </source>
</evidence>
<sequence>MKLARAIHFDESDMNVFASPARTGEWCISGGFEFSNWSDADLTGKARQAFANGWLGLETGGRVTFVAVTALEPAELDKLTDLLSHHFVSYYGAPSVKDARPVAAEELAQMVELCEDHDPNTLLTVARELAEAGVREAYRTIQPQDAGLDQFAIHGDIDE</sequence>
<proteinExistence type="predicted"/>
<comment type="caution">
    <text evidence="1">The sequence shown here is derived from an EMBL/GenBank/DDBJ whole genome shotgun (WGS) entry which is preliminary data.</text>
</comment>